<evidence type="ECO:0000313" key="5">
    <source>
        <dbReference type="EMBL" id="ODM89501.1"/>
    </source>
</evidence>
<comment type="similarity">
    <text evidence="1">Belongs to the SKP1 family.</text>
</comment>
<gene>
    <name evidence="5" type="ORF">Ocin01_17181</name>
</gene>
<feature type="domain" description="SKP1 component dimerisation" evidence="3">
    <location>
        <begin position="270"/>
        <end position="315"/>
    </location>
</feature>
<feature type="domain" description="SKP1 component dimerisation" evidence="3">
    <location>
        <begin position="123"/>
        <end position="151"/>
    </location>
</feature>
<dbReference type="InterPro" id="IPR016897">
    <property type="entry name" value="SKP1"/>
</dbReference>
<dbReference type="Pfam" id="PF03931">
    <property type="entry name" value="Skp1_POZ"/>
    <property type="match status" value="1"/>
</dbReference>
<proteinExistence type="inferred from homology"/>
<dbReference type="AlphaFoldDB" id="A0A1D2M990"/>
<evidence type="ECO:0000313" key="6">
    <source>
        <dbReference type="Proteomes" id="UP000094527"/>
    </source>
</evidence>
<dbReference type="EMBL" id="LJIJ01002588">
    <property type="protein sequence ID" value="ODM89501.1"/>
    <property type="molecule type" value="Genomic_DNA"/>
</dbReference>
<dbReference type="InterPro" id="IPR036296">
    <property type="entry name" value="SKP1-like_dim_sf"/>
</dbReference>
<evidence type="ECO:0000256" key="2">
    <source>
        <dbReference type="ARBA" id="ARBA00022786"/>
    </source>
</evidence>
<dbReference type="SUPFAM" id="SSF81382">
    <property type="entry name" value="Skp1 dimerisation domain-like"/>
    <property type="match status" value="2"/>
</dbReference>
<keyword evidence="5" id="KW-0418">Kinase</keyword>
<dbReference type="SUPFAM" id="SSF54695">
    <property type="entry name" value="POZ domain"/>
    <property type="match status" value="2"/>
</dbReference>
<keyword evidence="2" id="KW-0833">Ubl conjugation pathway</keyword>
<dbReference type="Pfam" id="PF01466">
    <property type="entry name" value="Skp1"/>
    <property type="match status" value="2"/>
</dbReference>
<dbReference type="Proteomes" id="UP000094527">
    <property type="component" value="Unassembled WGS sequence"/>
</dbReference>
<keyword evidence="5" id="KW-0808">Transferase</keyword>
<dbReference type="STRING" id="48709.A0A1D2M990"/>
<name>A0A1D2M990_ORCCI</name>
<dbReference type="InterPro" id="IPR001232">
    <property type="entry name" value="SKP1-like"/>
</dbReference>
<dbReference type="GO" id="GO:0006511">
    <property type="term" value="P:ubiquitin-dependent protein catabolic process"/>
    <property type="evidence" value="ECO:0007669"/>
    <property type="project" value="InterPro"/>
</dbReference>
<reference evidence="5 6" key="1">
    <citation type="journal article" date="2016" name="Genome Biol. Evol.">
        <title>Gene Family Evolution Reflects Adaptation to Soil Environmental Stressors in the Genome of the Collembolan Orchesella cincta.</title>
        <authorList>
            <person name="Faddeeva-Vakhrusheva A."/>
            <person name="Derks M.F."/>
            <person name="Anvar S.Y."/>
            <person name="Agamennone V."/>
            <person name="Suring W."/>
            <person name="Smit S."/>
            <person name="van Straalen N.M."/>
            <person name="Roelofs D."/>
        </authorList>
    </citation>
    <scope>NUCLEOTIDE SEQUENCE [LARGE SCALE GENOMIC DNA]</scope>
    <source>
        <tissue evidence="5">Mixed pool</tissue>
    </source>
</reference>
<organism evidence="5 6">
    <name type="scientific">Orchesella cincta</name>
    <name type="common">Springtail</name>
    <name type="synonym">Podura cincta</name>
    <dbReference type="NCBI Taxonomy" id="48709"/>
    <lineage>
        <taxon>Eukaryota</taxon>
        <taxon>Metazoa</taxon>
        <taxon>Ecdysozoa</taxon>
        <taxon>Arthropoda</taxon>
        <taxon>Hexapoda</taxon>
        <taxon>Collembola</taxon>
        <taxon>Entomobryomorpha</taxon>
        <taxon>Entomobryoidea</taxon>
        <taxon>Orchesellidae</taxon>
        <taxon>Orchesellinae</taxon>
        <taxon>Orchesella</taxon>
    </lineage>
</organism>
<dbReference type="OrthoDB" id="2342932at2759"/>
<comment type="caution">
    <text evidence="5">The sequence shown here is derived from an EMBL/GenBank/DDBJ whole genome shotgun (WGS) entry which is preliminary data.</text>
</comment>
<dbReference type="GO" id="GO:0016301">
    <property type="term" value="F:kinase activity"/>
    <property type="evidence" value="ECO:0007669"/>
    <property type="project" value="UniProtKB-KW"/>
</dbReference>
<dbReference type="InterPro" id="IPR016073">
    <property type="entry name" value="Skp1_comp_POZ"/>
</dbReference>
<dbReference type="FunFam" id="3.30.710.10:FF:000124">
    <property type="entry name" value="Protein CBG09126"/>
    <property type="match status" value="2"/>
</dbReference>
<keyword evidence="6" id="KW-1185">Reference proteome</keyword>
<evidence type="ECO:0000259" key="3">
    <source>
        <dbReference type="Pfam" id="PF01466"/>
    </source>
</evidence>
<dbReference type="PANTHER" id="PTHR11165">
    <property type="entry name" value="SKP1"/>
    <property type="match status" value="1"/>
</dbReference>
<evidence type="ECO:0000256" key="1">
    <source>
        <dbReference type="ARBA" id="ARBA00009993"/>
    </source>
</evidence>
<feature type="domain" description="SKP1 component POZ" evidence="4">
    <location>
        <begin position="3"/>
        <end position="69"/>
    </location>
</feature>
<protein>
    <submittedName>
        <fullName evidence="5">S-phase kinase-associated protein 1</fullName>
    </submittedName>
</protein>
<sequence length="326" mass="36352">MSKIQLQTHDGQDFDVDKEILRYSATIVGMDILDQDGGQAEAANGKRIVLQVDANVFRLVIEWATHHHESCHFGGLCRANAEGGAGKESPEDKVEEWDADFLKKLDSDTLFQLMQGANYLDVKELSQILYKTVANILKGKTPEEIRKFVNLPVIQPTPDDDEKAVLNGPHVKLQSSDGMNKAVTLRTAKSIPVVSELMGNAGKRGLRSNGQVIKLPNVNYNALTDVLDWLKQQDEKIDDDDNWKEDFLDAMDQVTLLELLLASKDLGLEDLLTLTCQKVAKMVNEHTPEEIRKMMGIKDDLSAEDKAIIQKQNDWVIPPPSPNPAD</sequence>
<dbReference type="InterPro" id="IPR016072">
    <property type="entry name" value="Skp1_comp_dimer"/>
</dbReference>
<dbReference type="Gene3D" id="3.30.710.10">
    <property type="entry name" value="Potassium Channel Kv1.1, Chain A"/>
    <property type="match status" value="2"/>
</dbReference>
<dbReference type="InterPro" id="IPR011333">
    <property type="entry name" value="SKP1/BTB/POZ_sf"/>
</dbReference>
<evidence type="ECO:0000259" key="4">
    <source>
        <dbReference type="Pfam" id="PF03931"/>
    </source>
</evidence>
<dbReference type="SMART" id="SM00512">
    <property type="entry name" value="Skp1"/>
    <property type="match status" value="2"/>
</dbReference>
<accession>A0A1D2M990</accession>